<protein>
    <submittedName>
        <fullName evidence="1">Uncharacterized protein</fullName>
    </submittedName>
</protein>
<organism evidence="1 2">
    <name type="scientific">Caulobacter phage CcrColossus</name>
    <dbReference type="NCBI Taxonomy" id="1211640"/>
    <lineage>
        <taxon>Viruses</taxon>
        <taxon>Duplodnaviria</taxon>
        <taxon>Heunggongvirae</taxon>
        <taxon>Uroviricota</taxon>
        <taxon>Caudoviricetes</taxon>
        <taxon>Jeanschmidtviridae</taxon>
        <taxon>Colossusvirus</taxon>
        <taxon>Colossusvirus colossus</taxon>
    </lineage>
</organism>
<keyword evidence="2" id="KW-1185">Reference proteome</keyword>
<dbReference type="EMBL" id="JX100810">
    <property type="protein sequence ID" value="AFU88196.1"/>
    <property type="molecule type" value="Genomic_DNA"/>
</dbReference>
<dbReference type="RefSeq" id="YP_006988560.1">
    <property type="nucleotide sequence ID" value="NC_019406.1"/>
</dbReference>
<dbReference type="Proteomes" id="UP000000463">
    <property type="component" value="Segment"/>
</dbReference>
<evidence type="ECO:0000313" key="2">
    <source>
        <dbReference type="Proteomes" id="UP000000463"/>
    </source>
</evidence>
<evidence type="ECO:0000313" key="1">
    <source>
        <dbReference type="EMBL" id="AFU88196.1"/>
    </source>
</evidence>
<dbReference type="KEGG" id="vg:13995254"/>
<sequence length="88" mass="9909">MRDLTVYEFHIYGVDENGVVTDDAQIERIPCFDEKSAKSAARQFAARDGIGPVDLARAGPSPWADRYVGTATRKWPESKYRATQFEVL</sequence>
<proteinExistence type="predicted"/>
<name>K4JST3_9CAUD</name>
<gene>
    <name evidence="1" type="ORF">CcrColossus_gp326</name>
</gene>
<dbReference type="GeneID" id="13995254"/>
<accession>K4JST3</accession>
<reference evidence="1 2" key="1">
    <citation type="journal article" date="2012" name="BMC Genomics">
        <title>The Caulobacter crescentus phage phiCbK: genomics of a canonical phage.</title>
        <authorList>
            <person name="Gill J.J."/>
            <person name="Berry J.D."/>
            <person name="Russell W.K."/>
            <person name="Lessor L."/>
            <person name="Escobar Garcia D.A."/>
            <person name="Hernandez D."/>
            <person name="Kane A."/>
            <person name="Keene J."/>
            <person name="Maddox M."/>
            <person name="Martin R."/>
            <person name="Mohan S."/>
            <person name="Thorn A.M."/>
            <person name="Russell D.H."/>
            <person name="Young R."/>
        </authorList>
    </citation>
    <scope>NUCLEOTIDE SEQUENCE [LARGE SCALE GENOMIC DNA]</scope>
</reference>